<dbReference type="PANTHER" id="PTHR43643:SF3">
    <property type="entry name" value="HISTIDINOL-PHOSPHATE AMINOTRANSFERASE"/>
    <property type="match status" value="1"/>
</dbReference>
<dbReference type="RefSeq" id="WP_314509909.1">
    <property type="nucleotide sequence ID" value="NZ_JASJOU010000002.1"/>
</dbReference>
<dbReference type="PROSITE" id="PS51318">
    <property type="entry name" value="TAT"/>
    <property type="match status" value="1"/>
</dbReference>
<dbReference type="InterPro" id="IPR015422">
    <property type="entry name" value="PyrdxlP-dep_Trfase_small"/>
</dbReference>
<evidence type="ECO:0000259" key="5">
    <source>
        <dbReference type="Pfam" id="PF00155"/>
    </source>
</evidence>
<dbReference type="Gene3D" id="3.90.1150.10">
    <property type="entry name" value="Aspartate Aminotransferase, domain 1"/>
    <property type="match status" value="1"/>
</dbReference>
<comment type="similarity">
    <text evidence="1">Belongs to the class-II pyridoxal-phosphate-dependent aminotransferase family. Histidinol-phosphate aminotransferase subfamily.</text>
</comment>
<dbReference type="GO" id="GO:0004400">
    <property type="term" value="F:histidinol-phosphate transaminase activity"/>
    <property type="evidence" value="ECO:0007669"/>
    <property type="project" value="UniProtKB-EC"/>
</dbReference>
<keyword evidence="3 6" id="KW-0808">Transferase</keyword>
<dbReference type="EMBL" id="JASJOU010000002">
    <property type="protein sequence ID" value="MDJ1500376.1"/>
    <property type="molecule type" value="Genomic_DNA"/>
</dbReference>
<dbReference type="Pfam" id="PF00155">
    <property type="entry name" value="Aminotran_1_2"/>
    <property type="match status" value="1"/>
</dbReference>
<proteinExistence type="inferred from homology"/>
<keyword evidence="7" id="KW-1185">Reference proteome</keyword>
<dbReference type="InterPro" id="IPR004839">
    <property type="entry name" value="Aminotransferase_I/II_large"/>
</dbReference>
<keyword evidence="2 6" id="KW-0032">Aminotransferase</keyword>
<dbReference type="InterPro" id="IPR015424">
    <property type="entry name" value="PyrdxlP-dep_Trfase"/>
</dbReference>
<evidence type="ECO:0000313" key="7">
    <source>
        <dbReference type="Proteomes" id="UP001232063"/>
    </source>
</evidence>
<dbReference type="GO" id="GO:0030170">
    <property type="term" value="F:pyridoxal phosphate binding"/>
    <property type="evidence" value="ECO:0007669"/>
    <property type="project" value="InterPro"/>
</dbReference>
<dbReference type="InterPro" id="IPR015421">
    <property type="entry name" value="PyrdxlP-dep_Trfase_major"/>
</dbReference>
<dbReference type="PANTHER" id="PTHR43643">
    <property type="entry name" value="HISTIDINOL-PHOSPHATE AMINOTRANSFERASE 2"/>
    <property type="match status" value="1"/>
</dbReference>
<dbReference type="Gene3D" id="3.40.640.10">
    <property type="entry name" value="Type I PLP-dependent aspartate aminotransferase-like (Major domain)"/>
    <property type="match status" value="1"/>
</dbReference>
<feature type="domain" description="Aminotransferase class I/classII large" evidence="5">
    <location>
        <begin position="47"/>
        <end position="376"/>
    </location>
</feature>
<evidence type="ECO:0000313" key="6">
    <source>
        <dbReference type="EMBL" id="MDJ1500376.1"/>
    </source>
</evidence>
<accession>A0AAE3QYI8</accession>
<name>A0AAE3QYI8_9BACT</name>
<keyword evidence="4" id="KW-0663">Pyridoxal phosphate</keyword>
<evidence type="ECO:0000256" key="3">
    <source>
        <dbReference type="ARBA" id="ARBA00022679"/>
    </source>
</evidence>
<dbReference type="InterPro" id="IPR006311">
    <property type="entry name" value="TAT_signal"/>
</dbReference>
<dbReference type="CDD" id="cd00609">
    <property type="entry name" value="AAT_like"/>
    <property type="match status" value="1"/>
</dbReference>
<evidence type="ECO:0000256" key="4">
    <source>
        <dbReference type="ARBA" id="ARBA00022898"/>
    </source>
</evidence>
<dbReference type="EC" id="2.6.1.9" evidence="6"/>
<dbReference type="Proteomes" id="UP001232063">
    <property type="component" value="Unassembled WGS sequence"/>
</dbReference>
<gene>
    <name evidence="6" type="ORF">QNI22_06960</name>
</gene>
<protein>
    <submittedName>
        <fullName evidence="6">Histidinol-phosphate transaminase</fullName>
        <ecNumber evidence="6">2.6.1.9</ecNumber>
    </submittedName>
</protein>
<sequence>MLTSSINRRQWLKLGAMFTTGAALGTSLNASGMSQRKKFLADIPAIKARLSANENPFGPSEKAKKALMQAVPDSYLYPRESLMQLRKLIAQEEGVSEDSILLGAGSGGLLTGTALYFAFKAGSDSHILSGDPSYMQLVRAATQVGCGWEKVSLTKDYDYDYDSLSAKVTDKTSLVYICNPNNPTGIVSNSQKLMAFCESVSPKKPIFIDEAYIDYADDPKKTTMMECVRKGQNVLIARTFSKVHGFAGLRIGYLVAKPETIKEISKFTPGPSAISATSAQAALASYQDKEFIKYSIAKNNECKAFLYKVLKEQGYNYLPSATNFVFFPIKMDGKRFLEEMSKRGVSIRTEWQYAGQNWCRVSLGTMEQMKMFADAFKEIA</sequence>
<dbReference type="AlphaFoldDB" id="A0AAE3QYI8"/>
<dbReference type="SUPFAM" id="SSF53383">
    <property type="entry name" value="PLP-dependent transferases"/>
    <property type="match status" value="1"/>
</dbReference>
<organism evidence="6 7">
    <name type="scientific">Xanthocytophaga agilis</name>
    <dbReference type="NCBI Taxonomy" id="3048010"/>
    <lineage>
        <taxon>Bacteria</taxon>
        <taxon>Pseudomonadati</taxon>
        <taxon>Bacteroidota</taxon>
        <taxon>Cytophagia</taxon>
        <taxon>Cytophagales</taxon>
        <taxon>Rhodocytophagaceae</taxon>
        <taxon>Xanthocytophaga</taxon>
    </lineage>
</organism>
<evidence type="ECO:0000256" key="2">
    <source>
        <dbReference type="ARBA" id="ARBA00022576"/>
    </source>
</evidence>
<reference evidence="6" key="1">
    <citation type="submission" date="2023-05" db="EMBL/GenBank/DDBJ databases">
        <authorList>
            <person name="Zhang X."/>
        </authorList>
    </citation>
    <scope>NUCLEOTIDE SEQUENCE</scope>
    <source>
        <strain evidence="6">BD1B2-1</strain>
    </source>
</reference>
<comment type="caution">
    <text evidence="6">The sequence shown here is derived from an EMBL/GenBank/DDBJ whole genome shotgun (WGS) entry which is preliminary data.</text>
</comment>
<evidence type="ECO:0000256" key="1">
    <source>
        <dbReference type="ARBA" id="ARBA00007970"/>
    </source>
</evidence>
<dbReference type="InterPro" id="IPR050106">
    <property type="entry name" value="HistidinolP_aminotransfase"/>
</dbReference>